<gene>
    <name evidence="2" type="ORF">CU103_12205</name>
</gene>
<keyword evidence="1" id="KW-0732">Signal</keyword>
<dbReference type="Proteomes" id="UP000241764">
    <property type="component" value="Unassembled WGS sequence"/>
</dbReference>
<dbReference type="RefSeq" id="WP_106664187.1">
    <property type="nucleotide sequence ID" value="NZ_PGGM01000004.1"/>
</dbReference>
<name>A0A2P7BDW4_9HYPH</name>
<evidence type="ECO:0000256" key="1">
    <source>
        <dbReference type="SAM" id="SignalP"/>
    </source>
</evidence>
<dbReference type="AlphaFoldDB" id="A0A2P7BDW4"/>
<organism evidence="2 3">
    <name type="scientific">Phyllobacterium sophorae</name>
    <dbReference type="NCBI Taxonomy" id="1520277"/>
    <lineage>
        <taxon>Bacteria</taxon>
        <taxon>Pseudomonadati</taxon>
        <taxon>Pseudomonadota</taxon>
        <taxon>Alphaproteobacteria</taxon>
        <taxon>Hyphomicrobiales</taxon>
        <taxon>Phyllobacteriaceae</taxon>
        <taxon>Phyllobacterium</taxon>
    </lineage>
</organism>
<evidence type="ECO:0000313" key="3">
    <source>
        <dbReference type="Proteomes" id="UP000241764"/>
    </source>
</evidence>
<dbReference type="EMBL" id="PGGM01000004">
    <property type="protein sequence ID" value="PSH64642.1"/>
    <property type="molecule type" value="Genomic_DNA"/>
</dbReference>
<accession>A0A2P7BDW4</accession>
<protein>
    <submittedName>
        <fullName evidence="2">Antifreeze protein</fullName>
    </submittedName>
</protein>
<keyword evidence="3" id="KW-1185">Reference proteome</keyword>
<proteinExistence type="predicted"/>
<reference evidence="3" key="1">
    <citation type="submission" date="2017-11" db="EMBL/GenBank/DDBJ databases">
        <authorList>
            <person name="Kuznetsova I."/>
            <person name="Sazanova A."/>
            <person name="Chirak E."/>
            <person name="Safronova V."/>
            <person name="Willems A."/>
        </authorList>
    </citation>
    <scope>NUCLEOTIDE SEQUENCE [LARGE SCALE GENOMIC DNA]</scope>
    <source>
        <strain evidence="3">CCBAU 03422</strain>
    </source>
</reference>
<sequence length="145" mass="16897">MKKIVLALTASALLVTGFASSAMADGRYYREGSPAIYMEDGVGADGYLVQDRRYYEDGYREDRRYDRRDRFGPRDVARMLERRGYRVRDVNFERGRYFVRTSRRGAPVLVVVSRRGEILETRRMGGDRYGDRRQNGFSIEINPAY</sequence>
<feature type="chain" id="PRO_5015107130" evidence="1">
    <location>
        <begin position="25"/>
        <end position="145"/>
    </location>
</feature>
<dbReference type="OrthoDB" id="8451195at2"/>
<comment type="caution">
    <text evidence="2">The sequence shown here is derived from an EMBL/GenBank/DDBJ whole genome shotgun (WGS) entry which is preliminary data.</text>
</comment>
<feature type="signal peptide" evidence="1">
    <location>
        <begin position="1"/>
        <end position="24"/>
    </location>
</feature>
<evidence type="ECO:0000313" key="2">
    <source>
        <dbReference type="EMBL" id="PSH64642.1"/>
    </source>
</evidence>